<feature type="region of interest" description="Disordered" evidence="1">
    <location>
        <begin position="74"/>
        <end position="104"/>
    </location>
</feature>
<protein>
    <submittedName>
        <fullName evidence="2">Uncharacterized protein</fullName>
    </submittedName>
</protein>
<evidence type="ECO:0000313" key="3">
    <source>
        <dbReference type="Proteomes" id="UP001372834"/>
    </source>
</evidence>
<feature type="compositionally biased region" description="Basic and acidic residues" evidence="1">
    <location>
        <begin position="74"/>
        <end position="96"/>
    </location>
</feature>
<dbReference type="Proteomes" id="UP001372834">
    <property type="component" value="Unassembled WGS sequence"/>
</dbReference>
<comment type="caution">
    <text evidence="2">The sequence shown here is derived from an EMBL/GenBank/DDBJ whole genome shotgun (WGS) entry which is preliminary data.</text>
</comment>
<evidence type="ECO:0000256" key="1">
    <source>
        <dbReference type="SAM" id="MobiDB-lite"/>
    </source>
</evidence>
<gene>
    <name evidence="2" type="ORF">RUM43_004906</name>
</gene>
<accession>A0AAN8SC85</accession>
<sequence length="104" mass="12127">MNEPENTKLDKRTKRGDGCHREEETEVAQWEKLGRRGENSNQNSFIQIKTKNELPLLSFGGVSTTPNFYSEHFRTETTRRKKEKAPESKGEVKEMKIFFPHKNG</sequence>
<name>A0AAN8SC85_POLSC</name>
<feature type="region of interest" description="Disordered" evidence="1">
    <location>
        <begin position="1"/>
        <end position="25"/>
    </location>
</feature>
<feature type="compositionally biased region" description="Basic and acidic residues" evidence="1">
    <location>
        <begin position="1"/>
        <end position="23"/>
    </location>
</feature>
<reference evidence="2 3" key="1">
    <citation type="submission" date="2023-10" db="EMBL/GenBank/DDBJ databases">
        <title>Genomes of two closely related lineages of the louse Polyplax serrata with different host specificities.</title>
        <authorList>
            <person name="Martinu J."/>
            <person name="Tarabai H."/>
            <person name="Stefka J."/>
            <person name="Hypsa V."/>
        </authorList>
    </citation>
    <scope>NUCLEOTIDE SEQUENCE [LARGE SCALE GENOMIC DNA]</scope>
    <source>
        <strain evidence="2">HR10_N</strain>
    </source>
</reference>
<dbReference type="EMBL" id="JAWJWE010000002">
    <property type="protein sequence ID" value="KAK6643401.1"/>
    <property type="molecule type" value="Genomic_DNA"/>
</dbReference>
<organism evidence="2 3">
    <name type="scientific">Polyplax serrata</name>
    <name type="common">Common mouse louse</name>
    <dbReference type="NCBI Taxonomy" id="468196"/>
    <lineage>
        <taxon>Eukaryota</taxon>
        <taxon>Metazoa</taxon>
        <taxon>Ecdysozoa</taxon>
        <taxon>Arthropoda</taxon>
        <taxon>Hexapoda</taxon>
        <taxon>Insecta</taxon>
        <taxon>Pterygota</taxon>
        <taxon>Neoptera</taxon>
        <taxon>Paraneoptera</taxon>
        <taxon>Psocodea</taxon>
        <taxon>Troctomorpha</taxon>
        <taxon>Phthiraptera</taxon>
        <taxon>Anoplura</taxon>
        <taxon>Polyplacidae</taxon>
        <taxon>Polyplax</taxon>
    </lineage>
</organism>
<dbReference type="AlphaFoldDB" id="A0AAN8SC85"/>
<proteinExistence type="predicted"/>
<evidence type="ECO:0000313" key="2">
    <source>
        <dbReference type="EMBL" id="KAK6643401.1"/>
    </source>
</evidence>